<organism evidence="2 3">
    <name type="scientific">Salibacterium qingdaonense</name>
    <dbReference type="NCBI Taxonomy" id="266892"/>
    <lineage>
        <taxon>Bacteria</taxon>
        <taxon>Bacillati</taxon>
        <taxon>Bacillota</taxon>
        <taxon>Bacilli</taxon>
        <taxon>Bacillales</taxon>
        <taxon>Bacillaceae</taxon>
    </lineage>
</organism>
<keyword evidence="1" id="KW-0472">Membrane</keyword>
<keyword evidence="3" id="KW-1185">Reference proteome</keyword>
<evidence type="ECO:0000313" key="2">
    <source>
        <dbReference type="EMBL" id="SFM15827.1"/>
    </source>
</evidence>
<proteinExistence type="predicted"/>
<gene>
    <name evidence="2" type="ORF">SAMN04488054_11860</name>
</gene>
<dbReference type="STRING" id="266892.SAMN04488054_11860"/>
<reference evidence="2 3" key="1">
    <citation type="submission" date="2016-10" db="EMBL/GenBank/DDBJ databases">
        <authorList>
            <person name="de Groot N.N."/>
        </authorList>
    </citation>
    <scope>NUCLEOTIDE SEQUENCE [LARGE SCALE GENOMIC DNA]</scope>
    <source>
        <strain evidence="2 3">CGMCC 1.6134</strain>
    </source>
</reference>
<evidence type="ECO:0000256" key="1">
    <source>
        <dbReference type="SAM" id="Phobius"/>
    </source>
</evidence>
<feature type="transmembrane region" description="Helical" evidence="1">
    <location>
        <begin position="7"/>
        <end position="25"/>
    </location>
</feature>
<keyword evidence="1" id="KW-1133">Transmembrane helix</keyword>
<dbReference type="Proteomes" id="UP000199668">
    <property type="component" value="Unassembled WGS sequence"/>
</dbReference>
<protein>
    <submittedName>
        <fullName evidence="2">Uncharacterized protein</fullName>
    </submittedName>
</protein>
<dbReference type="AlphaFoldDB" id="A0A1I4NKJ5"/>
<evidence type="ECO:0000313" key="3">
    <source>
        <dbReference type="Proteomes" id="UP000199668"/>
    </source>
</evidence>
<dbReference type="RefSeq" id="WP_090927464.1">
    <property type="nucleotide sequence ID" value="NZ_FOTY01000018.1"/>
</dbReference>
<accession>A0A1I4NKJ5</accession>
<dbReference type="EMBL" id="FOTY01000018">
    <property type="protein sequence ID" value="SFM15827.1"/>
    <property type="molecule type" value="Genomic_DNA"/>
</dbReference>
<name>A0A1I4NKJ5_9BACI</name>
<keyword evidence="1" id="KW-0812">Transmembrane</keyword>
<sequence length="122" mass="13721">MQKIMPVVVIGLLGFAAFQIIQYIIENFMGVLSVVTGLLFFGLLYGVSVCNNVEKTYQVKLITKNQYKWMLSTGVTCFFLANNVGINETLSLIPVLIVMISVLLKASIDWNKWKESQVSYSM</sequence>
<feature type="transmembrane region" description="Helical" evidence="1">
    <location>
        <begin position="31"/>
        <end position="48"/>
    </location>
</feature>